<proteinExistence type="predicted"/>
<dbReference type="Gene3D" id="1.10.640.10">
    <property type="entry name" value="Haem peroxidase domain superfamily, animal type"/>
    <property type="match status" value="3"/>
</dbReference>
<dbReference type="Pfam" id="PF03098">
    <property type="entry name" value="An_peroxidase"/>
    <property type="match status" value="2"/>
</dbReference>
<dbReference type="PROSITE" id="PS50292">
    <property type="entry name" value="PEROXIDASE_3"/>
    <property type="match status" value="1"/>
</dbReference>
<dbReference type="PANTHER" id="PTHR11475:SF134">
    <property type="entry name" value="LD42267P"/>
    <property type="match status" value="1"/>
</dbReference>
<evidence type="ECO:0000313" key="1">
    <source>
        <dbReference type="EMBL" id="KAJ8316979.1"/>
    </source>
</evidence>
<protein>
    <recommendedName>
        <fullName evidence="3">Peroxidase</fullName>
    </recommendedName>
</protein>
<dbReference type="EMBL" id="JARBDR010000246">
    <property type="protein sequence ID" value="KAJ8316979.1"/>
    <property type="molecule type" value="Genomic_DNA"/>
</dbReference>
<comment type="caution">
    <text evidence="1">The sequence shown here is derived from an EMBL/GenBank/DDBJ whole genome shotgun (WGS) entry which is preliminary data.</text>
</comment>
<name>A0ABQ9FI84_TEGGR</name>
<accession>A0ABQ9FI84</accession>
<dbReference type="InterPro" id="IPR037120">
    <property type="entry name" value="Haem_peroxidase_sf_animal"/>
</dbReference>
<evidence type="ECO:0008006" key="3">
    <source>
        <dbReference type="Google" id="ProtNLM"/>
    </source>
</evidence>
<organism evidence="1 2">
    <name type="scientific">Tegillarca granosa</name>
    <name type="common">Malaysian cockle</name>
    <name type="synonym">Anadara granosa</name>
    <dbReference type="NCBI Taxonomy" id="220873"/>
    <lineage>
        <taxon>Eukaryota</taxon>
        <taxon>Metazoa</taxon>
        <taxon>Spiralia</taxon>
        <taxon>Lophotrochozoa</taxon>
        <taxon>Mollusca</taxon>
        <taxon>Bivalvia</taxon>
        <taxon>Autobranchia</taxon>
        <taxon>Pteriomorphia</taxon>
        <taxon>Arcoida</taxon>
        <taxon>Arcoidea</taxon>
        <taxon>Arcidae</taxon>
        <taxon>Tegillarca</taxon>
    </lineage>
</organism>
<reference evidence="1 2" key="1">
    <citation type="submission" date="2022-12" db="EMBL/GenBank/DDBJ databases">
        <title>Chromosome-level genome of Tegillarca granosa.</title>
        <authorList>
            <person name="Kim J."/>
        </authorList>
    </citation>
    <scope>NUCLEOTIDE SEQUENCE [LARGE SCALE GENOMIC DNA]</scope>
    <source>
        <strain evidence="1">Teg-2019</strain>
        <tissue evidence="1">Adductor muscle</tissue>
    </source>
</reference>
<dbReference type="Proteomes" id="UP001217089">
    <property type="component" value="Unassembled WGS sequence"/>
</dbReference>
<evidence type="ECO:0000313" key="2">
    <source>
        <dbReference type="Proteomes" id="UP001217089"/>
    </source>
</evidence>
<dbReference type="PANTHER" id="PTHR11475">
    <property type="entry name" value="OXIDASE/PEROXIDASE"/>
    <property type="match status" value="1"/>
</dbReference>
<dbReference type="InterPro" id="IPR010255">
    <property type="entry name" value="Haem_peroxidase_sf"/>
</dbReference>
<keyword evidence="2" id="KW-1185">Reference proteome</keyword>
<sequence length="263" mass="29972">MTVKELQQNPDILSEWRRQVVETCPFQIPTCTPMSMKYRTADGSCNNMNDIPMGAAYTRQRRMMDNSYEDGIRSPLNQATAWMDSSQTYGTELEEMIKLRVGRGGLMNMTVAGFPPESDEELCIKEEPGDYCMAADVQSMVNKMYSNRVDIPIFNTFDKPKFVLQKRGNALNDFARWLTSFPAMADDRFVEDGVRDFLFLDERGHSFDLVSLNIQRARDQGIPPYNKWRQLCGLPPARYFASVEGGLVDHSPEVATLLATVYQ</sequence>
<dbReference type="InterPro" id="IPR019791">
    <property type="entry name" value="Haem_peroxidase_animal"/>
</dbReference>
<dbReference type="SUPFAM" id="SSF48113">
    <property type="entry name" value="Heme-dependent peroxidases"/>
    <property type="match status" value="1"/>
</dbReference>
<gene>
    <name evidence="1" type="ORF">KUTeg_004883</name>
</gene>